<evidence type="ECO:0000313" key="3">
    <source>
        <dbReference type="Proteomes" id="UP000791440"/>
    </source>
</evidence>
<dbReference type="Gene3D" id="3.90.660.10">
    <property type="match status" value="1"/>
</dbReference>
<reference evidence="2" key="1">
    <citation type="journal article" date="2016" name="Insect Biochem. Mol. Biol.">
        <title>Multifaceted biological insights from a draft genome sequence of the tobacco hornworm moth, Manduca sexta.</title>
        <authorList>
            <person name="Kanost M.R."/>
            <person name="Arrese E.L."/>
            <person name="Cao X."/>
            <person name="Chen Y.R."/>
            <person name="Chellapilla S."/>
            <person name="Goldsmith M.R."/>
            <person name="Grosse-Wilde E."/>
            <person name="Heckel D.G."/>
            <person name="Herndon N."/>
            <person name="Jiang H."/>
            <person name="Papanicolaou A."/>
            <person name="Qu J."/>
            <person name="Soulages J.L."/>
            <person name="Vogel H."/>
            <person name="Walters J."/>
            <person name="Waterhouse R.M."/>
            <person name="Ahn S.J."/>
            <person name="Almeida F.C."/>
            <person name="An C."/>
            <person name="Aqrawi P."/>
            <person name="Bretschneider A."/>
            <person name="Bryant W.B."/>
            <person name="Bucks S."/>
            <person name="Chao H."/>
            <person name="Chevignon G."/>
            <person name="Christen J.M."/>
            <person name="Clarke D.F."/>
            <person name="Dittmer N.T."/>
            <person name="Ferguson L.C.F."/>
            <person name="Garavelou S."/>
            <person name="Gordon K.H.J."/>
            <person name="Gunaratna R.T."/>
            <person name="Han Y."/>
            <person name="Hauser F."/>
            <person name="He Y."/>
            <person name="Heidel-Fischer H."/>
            <person name="Hirsh A."/>
            <person name="Hu Y."/>
            <person name="Jiang H."/>
            <person name="Kalra D."/>
            <person name="Klinner C."/>
            <person name="Konig C."/>
            <person name="Kovar C."/>
            <person name="Kroll A.R."/>
            <person name="Kuwar S.S."/>
            <person name="Lee S.L."/>
            <person name="Lehman R."/>
            <person name="Li K."/>
            <person name="Li Z."/>
            <person name="Liang H."/>
            <person name="Lovelace S."/>
            <person name="Lu Z."/>
            <person name="Mansfield J.H."/>
            <person name="McCulloch K.J."/>
            <person name="Mathew T."/>
            <person name="Morton B."/>
            <person name="Muzny D.M."/>
            <person name="Neunemann D."/>
            <person name="Ongeri F."/>
            <person name="Pauchet Y."/>
            <person name="Pu L.L."/>
            <person name="Pyrousis I."/>
            <person name="Rao X.J."/>
            <person name="Redding A."/>
            <person name="Roesel C."/>
            <person name="Sanchez-Gracia A."/>
            <person name="Schaack S."/>
            <person name="Shukla A."/>
            <person name="Tetreau G."/>
            <person name="Wang Y."/>
            <person name="Xiong G.H."/>
            <person name="Traut W."/>
            <person name="Walsh T.K."/>
            <person name="Worley K.C."/>
            <person name="Wu D."/>
            <person name="Wu W."/>
            <person name="Wu Y.Q."/>
            <person name="Zhang X."/>
            <person name="Zou Z."/>
            <person name="Zucker H."/>
            <person name="Briscoe A.D."/>
            <person name="Burmester T."/>
            <person name="Clem R.J."/>
            <person name="Feyereisen R."/>
            <person name="Grimmelikhuijzen C.J.P."/>
            <person name="Hamodrakas S.J."/>
            <person name="Hansson B.S."/>
            <person name="Huguet E."/>
            <person name="Jermiin L.S."/>
            <person name="Lan Q."/>
            <person name="Lehman H.K."/>
            <person name="Lorenzen M."/>
            <person name="Merzendorfer H."/>
            <person name="Michalopoulos I."/>
            <person name="Morton D.B."/>
            <person name="Muthukrishnan S."/>
            <person name="Oakeshott J.G."/>
            <person name="Palmer W."/>
            <person name="Park Y."/>
            <person name="Passarelli A.L."/>
            <person name="Rozas J."/>
            <person name="Schwartz L.M."/>
            <person name="Smith W."/>
            <person name="Southgate A."/>
            <person name="Vilcinskas A."/>
            <person name="Vogt R."/>
            <person name="Wang P."/>
            <person name="Werren J."/>
            <person name="Yu X.Q."/>
            <person name="Zhou J.J."/>
            <person name="Brown S.J."/>
            <person name="Scherer S.E."/>
            <person name="Richards S."/>
            <person name="Blissard G.W."/>
        </authorList>
    </citation>
    <scope>NUCLEOTIDE SEQUENCE</scope>
</reference>
<evidence type="ECO:0000313" key="2">
    <source>
        <dbReference type="EMBL" id="KAG6456713.1"/>
    </source>
</evidence>
<proteinExistence type="predicted"/>
<organism evidence="2 3">
    <name type="scientific">Manduca sexta</name>
    <name type="common">Tobacco hawkmoth</name>
    <name type="synonym">Tobacco hornworm</name>
    <dbReference type="NCBI Taxonomy" id="7130"/>
    <lineage>
        <taxon>Eukaryota</taxon>
        <taxon>Metazoa</taxon>
        <taxon>Ecdysozoa</taxon>
        <taxon>Arthropoda</taxon>
        <taxon>Hexapoda</taxon>
        <taxon>Insecta</taxon>
        <taxon>Pterygota</taxon>
        <taxon>Neoptera</taxon>
        <taxon>Endopterygota</taxon>
        <taxon>Lepidoptera</taxon>
        <taxon>Glossata</taxon>
        <taxon>Ditrysia</taxon>
        <taxon>Bombycoidea</taxon>
        <taxon>Sphingidae</taxon>
        <taxon>Sphinginae</taxon>
        <taxon>Sphingini</taxon>
        <taxon>Manduca</taxon>
    </lineage>
</organism>
<dbReference type="SUPFAM" id="SSF54373">
    <property type="entry name" value="FAD-linked reductases, C-terminal domain"/>
    <property type="match status" value="1"/>
</dbReference>
<sequence>MSYDTIVVGLGSAGTTAASTLAKAGKKVLALEAMDRVGGRVNTVPFGDGLVELGAEWMHGTYPSRVFDAAVKTNIPLLTQSLDFKIYNSDGSSADHHVIQDLMEYGLDAADHPPAVPEPMGQYIWRKMLEYMNEKYPHLSKNTKFLDSLLFYMDLVVNSYESSNNWNDVSTASRYTKLEGHQHISWHKLGYKTFFEILLNTYNNGPGYPNLDIALNKEVSRITWPRQPAEDAVVSCSDGSVYRARSVIVTVSLGVLKERHANLFSPKLPEKKVSAISNLSIGVMDKIILRFDRAWWPSGATFFGFLWDKETREKVPQKDEWVTKIYAASCPLGNLKALTLWTTGDIGILVETLPEDLVKSKVMELLRRFMGKNIDIPEPIGIIRSNWYSNPYTRGSYTYDNLLTVQYPNSRVDLGEPLVDSAGNPRVLFAGEATNLTQFSTVHGASETGYKEAIRLLSVQSKL</sequence>
<dbReference type="SUPFAM" id="SSF51905">
    <property type="entry name" value="FAD/NAD(P)-binding domain"/>
    <property type="match status" value="1"/>
</dbReference>
<comment type="caution">
    <text evidence="2">The sequence shown here is derived from an EMBL/GenBank/DDBJ whole genome shotgun (WGS) entry which is preliminary data.</text>
</comment>
<keyword evidence="3" id="KW-1185">Reference proteome</keyword>
<dbReference type="InterPro" id="IPR036188">
    <property type="entry name" value="FAD/NAD-bd_sf"/>
</dbReference>
<name>A0A921ZFM9_MANSE</name>
<reference evidence="2" key="2">
    <citation type="submission" date="2020-12" db="EMBL/GenBank/DDBJ databases">
        <authorList>
            <person name="Kanost M."/>
        </authorList>
    </citation>
    <scope>NUCLEOTIDE SEQUENCE</scope>
</reference>
<dbReference type="Gene3D" id="3.50.50.60">
    <property type="entry name" value="FAD/NAD(P)-binding domain"/>
    <property type="match status" value="1"/>
</dbReference>
<dbReference type="PANTHER" id="PTHR10742:SF398">
    <property type="entry name" value="AMINE OXIDASE DOMAIN-CONTAINING PROTEIN-RELATED"/>
    <property type="match status" value="1"/>
</dbReference>
<dbReference type="EMBL" id="JH668520">
    <property type="protein sequence ID" value="KAG6456714.1"/>
    <property type="molecule type" value="Genomic_DNA"/>
</dbReference>
<feature type="domain" description="Amine oxidase" evidence="1">
    <location>
        <begin position="13"/>
        <end position="456"/>
    </location>
</feature>
<dbReference type="Pfam" id="PF01593">
    <property type="entry name" value="Amino_oxidase"/>
    <property type="match status" value="1"/>
</dbReference>
<dbReference type="Proteomes" id="UP000791440">
    <property type="component" value="Unassembled WGS sequence"/>
</dbReference>
<dbReference type="PANTHER" id="PTHR10742">
    <property type="entry name" value="FLAVIN MONOAMINE OXIDASE"/>
    <property type="match status" value="1"/>
</dbReference>
<dbReference type="EMBL" id="JH668520">
    <property type="protein sequence ID" value="KAG6456713.1"/>
    <property type="molecule type" value="Genomic_DNA"/>
</dbReference>
<protein>
    <recommendedName>
        <fullName evidence="1">Amine oxidase domain-containing protein</fullName>
    </recommendedName>
</protein>
<evidence type="ECO:0000259" key="1">
    <source>
        <dbReference type="Pfam" id="PF01593"/>
    </source>
</evidence>
<dbReference type="GO" id="GO:0046592">
    <property type="term" value="F:polyamine oxidase activity"/>
    <property type="evidence" value="ECO:0007669"/>
    <property type="project" value="TreeGrafter"/>
</dbReference>
<accession>A0A921ZFM9</accession>
<gene>
    <name evidence="2" type="ORF">O3G_MSEX009889</name>
</gene>
<dbReference type="InterPro" id="IPR002937">
    <property type="entry name" value="Amino_oxidase"/>
</dbReference>
<dbReference type="InterPro" id="IPR050281">
    <property type="entry name" value="Flavin_monoamine_oxidase"/>
</dbReference>
<dbReference type="AlphaFoldDB" id="A0A921ZFM9"/>